<dbReference type="EMBL" id="MDTU01000001">
    <property type="protein sequence ID" value="ODN42422.1"/>
    <property type="molecule type" value="Genomic_DNA"/>
</dbReference>
<comment type="caution">
    <text evidence="2">The sequence shown here is derived from an EMBL/GenBank/DDBJ whole genome shotgun (WGS) entry which is preliminary data.</text>
</comment>
<keyword evidence="1" id="KW-0812">Transmembrane</keyword>
<reference evidence="2 3" key="1">
    <citation type="submission" date="2016-08" db="EMBL/GenBank/DDBJ databases">
        <title>Draft genome sequence of Candidatus Piscirickettsia litoralis, from seawater.</title>
        <authorList>
            <person name="Wan X."/>
            <person name="Lee A.J."/>
            <person name="Hou S."/>
            <person name="Donachie S.P."/>
        </authorList>
    </citation>
    <scope>NUCLEOTIDE SEQUENCE [LARGE SCALE GENOMIC DNA]</scope>
    <source>
        <strain evidence="2 3">Y2</strain>
    </source>
</reference>
<keyword evidence="3" id="KW-1185">Reference proteome</keyword>
<evidence type="ECO:0000313" key="2">
    <source>
        <dbReference type="EMBL" id="ODN42422.1"/>
    </source>
</evidence>
<organism evidence="2 3">
    <name type="scientific">Piscirickettsia litoralis</name>
    <dbReference type="NCBI Taxonomy" id="1891921"/>
    <lineage>
        <taxon>Bacteria</taxon>
        <taxon>Pseudomonadati</taxon>
        <taxon>Pseudomonadota</taxon>
        <taxon>Gammaproteobacteria</taxon>
        <taxon>Thiotrichales</taxon>
        <taxon>Piscirickettsiaceae</taxon>
        <taxon>Piscirickettsia</taxon>
    </lineage>
</organism>
<name>A0ABX3A0P1_9GAMM</name>
<gene>
    <name evidence="2" type="ORF">BGC07_05090</name>
</gene>
<feature type="transmembrane region" description="Helical" evidence="1">
    <location>
        <begin position="43"/>
        <end position="61"/>
    </location>
</feature>
<evidence type="ECO:0000256" key="1">
    <source>
        <dbReference type="SAM" id="Phobius"/>
    </source>
</evidence>
<dbReference type="Proteomes" id="UP000094329">
    <property type="component" value="Unassembled WGS sequence"/>
</dbReference>
<sequence length="62" mass="6957">MVSALILIVGHLTLMVGLRCFFGMCDSASITIQSFLRSSKFKWAIVFYFIFVTVAIVGPMMF</sequence>
<protein>
    <submittedName>
        <fullName evidence="2">Uncharacterized protein</fullName>
    </submittedName>
</protein>
<keyword evidence="1" id="KW-0472">Membrane</keyword>
<evidence type="ECO:0000313" key="3">
    <source>
        <dbReference type="Proteomes" id="UP000094329"/>
    </source>
</evidence>
<proteinExistence type="predicted"/>
<keyword evidence="1" id="KW-1133">Transmembrane helix</keyword>
<accession>A0ABX3A0P1</accession>